<dbReference type="EMBL" id="MU802436">
    <property type="protein sequence ID" value="KAJ3979205.1"/>
    <property type="molecule type" value="Genomic_DNA"/>
</dbReference>
<evidence type="ECO:0000313" key="3">
    <source>
        <dbReference type="Proteomes" id="UP001163850"/>
    </source>
</evidence>
<feature type="compositionally biased region" description="Polar residues" evidence="1">
    <location>
        <begin position="48"/>
        <end position="59"/>
    </location>
</feature>
<comment type="caution">
    <text evidence="2">The sequence shown here is derived from an EMBL/GenBank/DDBJ whole genome shotgun (WGS) entry which is preliminary data.</text>
</comment>
<sequence>MTLRKNRTPSRRALDSAKYEQREGKEEEKTTRKKPEDDGVITAKPLNSHVTKQDTMSHGSNSVNSKKDNSSQLDTGAEHDLVSMIPKTRSGLDIKKTIKEKYSVDPVFNAILQKPKCYIHAKLHHAFQLDFRINR</sequence>
<accession>A0AA38PQ43</accession>
<feature type="region of interest" description="Disordered" evidence="1">
    <location>
        <begin position="1"/>
        <end position="84"/>
    </location>
</feature>
<organism evidence="2 3">
    <name type="scientific">Lentinula detonsa</name>
    <dbReference type="NCBI Taxonomy" id="2804962"/>
    <lineage>
        <taxon>Eukaryota</taxon>
        <taxon>Fungi</taxon>
        <taxon>Dikarya</taxon>
        <taxon>Basidiomycota</taxon>
        <taxon>Agaricomycotina</taxon>
        <taxon>Agaricomycetes</taxon>
        <taxon>Agaricomycetidae</taxon>
        <taxon>Agaricales</taxon>
        <taxon>Marasmiineae</taxon>
        <taxon>Omphalotaceae</taxon>
        <taxon>Lentinula</taxon>
    </lineage>
</organism>
<dbReference type="Proteomes" id="UP001163850">
    <property type="component" value="Unassembled WGS sequence"/>
</dbReference>
<evidence type="ECO:0000256" key="1">
    <source>
        <dbReference type="SAM" id="MobiDB-lite"/>
    </source>
</evidence>
<name>A0AA38PQ43_9AGAR</name>
<feature type="compositionally biased region" description="Basic and acidic residues" evidence="1">
    <location>
        <begin position="12"/>
        <end position="37"/>
    </location>
</feature>
<feature type="compositionally biased region" description="Basic residues" evidence="1">
    <location>
        <begin position="1"/>
        <end position="10"/>
    </location>
</feature>
<protein>
    <submittedName>
        <fullName evidence="2">Uncharacterized protein</fullName>
    </submittedName>
</protein>
<reference evidence="2" key="1">
    <citation type="submission" date="2022-08" db="EMBL/GenBank/DDBJ databases">
        <authorList>
            <consortium name="DOE Joint Genome Institute"/>
            <person name="Min B."/>
            <person name="Riley R."/>
            <person name="Sierra-Patev S."/>
            <person name="Naranjo-Ortiz M."/>
            <person name="Looney B."/>
            <person name="Konkel Z."/>
            <person name="Slot J.C."/>
            <person name="Sakamoto Y."/>
            <person name="Steenwyk J.L."/>
            <person name="Rokas A."/>
            <person name="Carro J."/>
            <person name="Camarero S."/>
            <person name="Ferreira P."/>
            <person name="Molpeceres G."/>
            <person name="Ruiz-Duenas F.J."/>
            <person name="Serrano A."/>
            <person name="Henrissat B."/>
            <person name="Drula E."/>
            <person name="Hughes K.W."/>
            <person name="Mata J.L."/>
            <person name="Ishikawa N.K."/>
            <person name="Vargas-Isla R."/>
            <person name="Ushijima S."/>
            <person name="Smith C.A."/>
            <person name="Ahrendt S."/>
            <person name="Andreopoulos W."/>
            <person name="He G."/>
            <person name="Labutti K."/>
            <person name="Lipzen A."/>
            <person name="Ng V."/>
            <person name="Sandor L."/>
            <person name="Barry K."/>
            <person name="Martinez A.T."/>
            <person name="Xiao Y."/>
            <person name="Gibbons J.G."/>
            <person name="Terashima K."/>
            <person name="Hibbett D.S."/>
            <person name="Grigoriev I.V."/>
        </authorList>
    </citation>
    <scope>NUCLEOTIDE SEQUENCE</scope>
    <source>
        <strain evidence="2">TFB7829</strain>
    </source>
</reference>
<proteinExistence type="predicted"/>
<evidence type="ECO:0000313" key="2">
    <source>
        <dbReference type="EMBL" id="KAJ3979205.1"/>
    </source>
</evidence>
<gene>
    <name evidence="2" type="ORF">F5890DRAFT_1478721</name>
</gene>
<dbReference type="AlphaFoldDB" id="A0AA38PQ43"/>